<evidence type="ECO:0000313" key="3">
    <source>
        <dbReference type="Proteomes" id="UP001302486"/>
    </source>
</evidence>
<dbReference type="RefSeq" id="WP_316983653.1">
    <property type="nucleotide sequence ID" value="NZ_CP136521.1"/>
</dbReference>
<dbReference type="GO" id="GO:0016757">
    <property type="term" value="F:glycosyltransferase activity"/>
    <property type="evidence" value="ECO:0007669"/>
    <property type="project" value="UniProtKB-KW"/>
</dbReference>
<name>A0AA97EM70_9FLAO</name>
<dbReference type="PANTHER" id="PTHR43685:SF2">
    <property type="entry name" value="GLYCOSYLTRANSFERASE 2-LIKE DOMAIN-CONTAINING PROTEIN"/>
    <property type="match status" value="1"/>
</dbReference>
<keyword evidence="2" id="KW-0808">Transferase</keyword>
<dbReference type="InterPro" id="IPR029044">
    <property type="entry name" value="Nucleotide-diphossugar_trans"/>
</dbReference>
<dbReference type="CDD" id="cd00761">
    <property type="entry name" value="Glyco_tranf_GTA_type"/>
    <property type="match status" value="1"/>
</dbReference>
<dbReference type="AlphaFoldDB" id="A0AA97EM70"/>
<gene>
    <name evidence="2" type="ORF">RNZ46_01645</name>
</gene>
<keyword evidence="3" id="KW-1185">Reference proteome</keyword>
<sequence length="315" mass="37210">MKVAPKISIIMATYNRAHFIVETLQSIQKQTYTHWECLIIDDGGSDNTEAVITPILKQDKRFTFFKRPDTYLKGLPGCRNYGLDRATGDYIIFFDDDDTVHPQNLELCLSVFKKHEDLHFCNYLKKSFVGAFDTNLINEDFNFKSIQTNHQILEDVVTQKTPLASCTVMWKKACFKSIRFNESLMYAEEWECYQRILSTNIKGVLIKKHLYFNRKHANSNTGEYWRKDKTRINSKKKAIHLVVSNLYKKGLLTPYLFKYLMNLAISFRDFKLVKGIIKETKPNIKLKVFYQLKYYLYPVWTKIFIIKKQILNLRN</sequence>
<dbReference type="Proteomes" id="UP001302486">
    <property type="component" value="Chromosome"/>
</dbReference>
<organism evidence="2 3">
    <name type="scientific">Hwangdonia lutea</name>
    <dbReference type="NCBI Taxonomy" id="3075823"/>
    <lineage>
        <taxon>Bacteria</taxon>
        <taxon>Pseudomonadati</taxon>
        <taxon>Bacteroidota</taxon>
        <taxon>Flavobacteriia</taxon>
        <taxon>Flavobacteriales</taxon>
        <taxon>Flavobacteriaceae</taxon>
        <taxon>Hwangdonia</taxon>
    </lineage>
</organism>
<dbReference type="SUPFAM" id="SSF53448">
    <property type="entry name" value="Nucleotide-diphospho-sugar transferases"/>
    <property type="match status" value="1"/>
</dbReference>
<dbReference type="EMBL" id="CP136521">
    <property type="protein sequence ID" value="WOD43976.1"/>
    <property type="molecule type" value="Genomic_DNA"/>
</dbReference>
<dbReference type="KEGG" id="hws:RNZ46_01645"/>
<evidence type="ECO:0000259" key="1">
    <source>
        <dbReference type="Pfam" id="PF00535"/>
    </source>
</evidence>
<feature type="domain" description="Glycosyltransferase 2-like" evidence="1">
    <location>
        <begin position="8"/>
        <end position="136"/>
    </location>
</feature>
<dbReference type="PANTHER" id="PTHR43685">
    <property type="entry name" value="GLYCOSYLTRANSFERASE"/>
    <property type="match status" value="1"/>
</dbReference>
<evidence type="ECO:0000313" key="2">
    <source>
        <dbReference type="EMBL" id="WOD43976.1"/>
    </source>
</evidence>
<keyword evidence="2" id="KW-0328">Glycosyltransferase</keyword>
<protein>
    <submittedName>
        <fullName evidence="2">Glycosyltransferase family 2 protein</fullName>
        <ecNumber evidence="2">2.4.-.-</ecNumber>
    </submittedName>
</protein>
<dbReference type="Pfam" id="PF00535">
    <property type="entry name" value="Glycos_transf_2"/>
    <property type="match status" value="1"/>
</dbReference>
<dbReference type="EC" id="2.4.-.-" evidence="2"/>
<dbReference type="InterPro" id="IPR050834">
    <property type="entry name" value="Glycosyltransf_2"/>
</dbReference>
<dbReference type="Gene3D" id="3.90.550.10">
    <property type="entry name" value="Spore Coat Polysaccharide Biosynthesis Protein SpsA, Chain A"/>
    <property type="match status" value="1"/>
</dbReference>
<reference evidence="3" key="1">
    <citation type="submission" date="2024-06" db="EMBL/GenBank/DDBJ databases">
        <title>Hwangdonia haimaensis gen. nov., sp. nov., a member of the family Flavobacteriaceae isolated from the haima cold seep.</title>
        <authorList>
            <person name="Li J."/>
        </authorList>
    </citation>
    <scope>NUCLEOTIDE SEQUENCE [LARGE SCALE GENOMIC DNA]</scope>
    <source>
        <strain evidence="3">SCSIO 19198</strain>
    </source>
</reference>
<accession>A0AA97EM70</accession>
<dbReference type="InterPro" id="IPR001173">
    <property type="entry name" value="Glyco_trans_2-like"/>
</dbReference>
<proteinExistence type="predicted"/>